<evidence type="ECO:0000313" key="3">
    <source>
        <dbReference type="Proteomes" id="UP000800093"/>
    </source>
</evidence>
<sequence length="154" mass="16506">MDTTHKPPCQPPVSREHNPPVDRRSGESPVVVESIRAAVSRLTMAVVVAVRGRCAGEKIGLRNPRAPGSGIKRSTQHLNFRCPRTPANHPAPFRHRSPPSWLMSTATAANASGLYTTAATTSGKPWRSSPFSTRDSRFQLLSSVGLVPCSGTVA</sequence>
<evidence type="ECO:0000256" key="1">
    <source>
        <dbReference type="SAM" id="MobiDB-lite"/>
    </source>
</evidence>
<protein>
    <submittedName>
        <fullName evidence="2">Uncharacterized protein</fullName>
    </submittedName>
</protein>
<feature type="compositionally biased region" description="Basic and acidic residues" evidence="1">
    <location>
        <begin position="14"/>
        <end position="26"/>
    </location>
</feature>
<dbReference type="EMBL" id="ML986585">
    <property type="protein sequence ID" value="KAF2268859.1"/>
    <property type="molecule type" value="Genomic_DNA"/>
</dbReference>
<comment type="caution">
    <text evidence="2">The sequence shown here is derived from an EMBL/GenBank/DDBJ whole genome shotgun (WGS) entry which is preliminary data.</text>
</comment>
<proteinExistence type="predicted"/>
<gene>
    <name evidence="2" type="ORF">CC78DRAFT_575843</name>
</gene>
<organism evidence="2 3">
    <name type="scientific">Lojkania enalia</name>
    <dbReference type="NCBI Taxonomy" id="147567"/>
    <lineage>
        <taxon>Eukaryota</taxon>
        <taxon>Fungi</taxon>
        <taxon>Dikarya</taxon>
        <taxon>Ascomycota</taxon>
        <taxon>Pezizomycotina</taxon>
        <taxon>Dothideomycetes</taxon>
        <taxon>Pleosporomycetidae</taxon>
        <taxon>Pleosporales</taxon>
        <taxon>Pleosporales incertae sedis</taxon>
        <taxon>Lojkania</taxon>
    </lineage>
</organism>
<dbReference type="Proteomes" id="UP000800093">
    <property type="component" value="Unassembled WGS sequence"/>
</dbReference>
<feature type="region of interest" description="Disordered" evidence="1">
    <location>
        <begin position="1"/>
        <end position="28"/>
    </location>
</feature>
<keyword evidence="3" id="KW-1185">Reference proteome</keyword>
<name>A0A9P4N8E2_9PLEO</name>
<dbReference type="AlphaFoldDB" id="A0A9P4N8E2"/>
<reference evidence="3" key="1">
    <citation type="journal article" date="2020" name="Stud. Mycol.">
        <title>101 Dothideomycetes genomes: A test case for predicting lifestyles and emergence of pathogens.</title>
        <authorList>
            <person name="Haridas S."/>
            <person name="Albert R."/>
            <person name="Binder M."/>
            <person name="Bloem J."/>
            <person name="LaButti K."/>
            <person name="Salamov A."/>
            <person name="Andreopoulos B."/>
            <person name="Baker S."/>
            <person name="Barry K."/>
            <person name="Bills G."/>
            <person name="Bluhm B."/>
            <person name="Cannon C."/>
            <person name="Castanera R."/>
            <person name="Culley D."/>
            <person name="Daum C."/>
            <person name="Ezra D."/>
            <person name="Gonzalez J."/>
            <person name="Henrissat B."/>
            <person name="Kuo A."/>
            <person name="Liang C."/>
            <person name="Lipzen A."/>
            <person name="Lutzoni F."/>
            <person name="Magnuson J."/>
            <person name="Mondo S."/>
            <person name="Nolan M."/>
            <person name="Ohm R."/>
            <person name="Pangilinan J."/>
            <person name="Park H.-J."/>
            <person name="Ramirez L."/>
            <person name="Alfaro M."/>
            <person name="Sun H."/>
            <person name="Tritt A."/>
            <person name="Yoshinaga Y."/>
            <person name="Zwiers L.-H."/>
            <person name="Turgeon B."/>
            <person name="Goodwin S."/>
            <person name="Spatafora J."/>
            <person name="Crous P."/>
            <person name="Grigoriev I."/>
        </authorList>
    </citation>
    <scope>NUCLEOTIDE SEQUENCE [LARGE SCALE GENOMIC DNA]</scope>
    <source>
        <strain evidence="3">CBS 304.66</strain>
    </source>
</reference>
<accession>A0A9P4N8E2</accession>
<evidence type="ECO:0000313" key="2">
    <source>
        <dbReference type="EMBL" id="KAF2268859.1"/>
    </source>
</evidence>